<name>A0A834IAY6_RHYFE</name>
<evidence type="ECO:0000313" key="3">
    <source>
        <dbReference type="Proteomes" id="UP000625711"/>
    </source>
</evidence>
<dbReference type="AlphaFoldDB" id="A0A834IAY6"/>
<comment type="caution">
    <text evidence="2">The sequence shown here is derived from an EMBL/GenBank/DDBJ whole genome shotgun (WGS) entry which is preliminary data.</text>
</comment>
<proteinExistence type="predicted"/>
<gene>
    <name evidence="2" type="ORF">GWI33_012666</name>
</gene>
<feature type="region of interest" description="Disordered" evidence="1">
    <location>
        <begin position="1"/>
        <end position="23"/>
    </location>
</feature>
<reference evidence="2" key="1">
    <citation type="submission" date="2020-08" db="EMBL/GenBank/DDBJ databases">
        <title>Genome sequencing and assembly of the red palm weevil Rhynchophorus ferrugineus.</title>
        <authorList>
            <person name="Dias G.B."/>
            <person name="Bergman C.M."/>
            <person name="Manee M."/>
        </authorList>
    </citation>
    <scope>NUCLEOTIDE SEQUENCE</scope>
    <source>
        <strain evidence="2">AA-2017</strain>
        <tissue evidence="2">Whole larva</tissue>
    </source>
</reference>
<accession>A0A834IAY6</accession>
<keyword evidence="3" id="KW-1185">Reference proteome</keyword>
<dbReference type="Proteomes" id="UP000625711">
    <property type="component" value="Unassembled WGS sequence"/>
</dbReference>
<evidence type="ECO:0000313" key="2">
    <source>
        <dbReference type="EMBL" id="KAF7274658.1"/>
    </source>
</evidence>
<dbReference type="EMBL" id="JAACXV010012415">
    <property type="protein sequence ID" value="KAF7274658.1"/>
    <property type="molecule type" value="Genomic_DNA"/>
</dbReference>
<protein>
    <submittedName>
        <fullName evidence="2">Uncharacterized protein</fullName>
    </submittedName>
</protein>
<sequence>MRRSRGNGSLRLPSGHEGPALAESIRGRGVISIKMDDVVRLEARNDVFMVAVAGAGEEREGRMPKGT</sequence>
<evidence type="ECO:0000256" key="1">
    <source>
        <dbReference type="SAM" id="MobiDB-lite"/>
    </source>
</evidence>
<organism evidence="2 3">
    <name type="scientific">Rhynchophorus ferrugineus</name>
    <name type="common">Red palm weevil</name>
    <name type="synonym">Curculio ferrugineus</name>
    <dbReference type="NCBI Taxonomy" id="354439"/>
    <lineage>
        <taxon>Eukaryota</taxon>
        <taxon>Metazoa</taxon>
        <taxon>Ecdysozoa</taxon>
        <taxon>Arthropoda</taxon>
        <taxon>Hexapoda</taxon>
        <taxon>Insecta</taxon>
        <taxon>Pterygota</taxon>
        <taxon>Neoptera</taxon>
        <taxon>Endopterygota</taxon>
        <taxon>Coleoptera</taxon>
        <taxon>Polyphaga</taxon>
        <taxon>Cucujiformia</taxon>
        <taxon>Curculionidae</taxon>
        <taxon>Dryophthorinae</taxon>
        <taxon>Rhynchophorus</taxon>
    </lineage>
</organism>